<evidence type="ECO:0000313" key="2">
    <source>
        <dbReference type="Proteomes" id="UP000751190"/>
    </source>
</evidence>
<proteinExistence type="predicted"/>
<protein>
    <submittedName>
        <fullName evidence="1">Uncharacterized protein</fullName>
    </submittedName>
</protein>
<name>A0A8J5X4K4_DIALT</name>
<accession>A0A8J5X4K4</accession>
<dbReference type="EMBL" id="JAGTXO010000066">
    <property type="protein sequence ID" value="KAG8457619.1"/>
    <property type="molecule type" value="Genomic_DNA"/>
</dbReference>
<gene>
    <name evidence="1" type="ORF">KFE25_002283</name>
</gene>
<reference evidence="1" key="1">
    <citation type="submission" date="2021-05" db="EMBL/GenBank/DDBJ databases">
        <title>The genome of the haptophyte Pavlova lutheri (Diacronema luteri, Pavlovales) - a model for lipid biosynthesis in eukaryotic algae.</title>
        <authorList>
            <person name="Hulatt C.J."/>
            <person name="Posewitz M.C."/>
        </authorList>
    </citation>
    <scope>NUCLEOTIDE SEQUENCE</scope>
    <source>
        <strain evidence="1">NIVA-4/92</strain>
    </source>
</reference>
<evidence type="ECO:0000313" key="1">
    <source>
        <dbReference type="EMBL" id="KAG8457619.1"/>
    </source>
</evidence>
<comment type="caution">
    <text evidence="1">The sequence shown here is derived from an EMBL/GenBank/DDBJ whole genome shotgun (WGS) entry which is preliminary data.</text>
</comment>
<keyword evidence="2" id="KW-1185">Reference proteome</keyword>
<sequence>MPDVVTDWPILAGNIRTKEPTMVQLAGVFAGNINTVSPSIITAHGLTVGNFFVVSPALAEGCGFYTGNLEILSPSVVKGYGLEGLSVQFASPDLIIDAGGVDVFNLKPIDPSVVVASGISAHVLYRHAPAVINVYGIGPLKGTPRSTA</sequence>
<dbReference type="Proteomes" id="UP000751190">
    <property type="component" value="Unassembled WGS sequence"/>
</dbReference>
<dbReference type="AlphaFoldDB" id="A0A8J5X4K4"/>
<organism evidence="1 2">
    <name type="scientific">Diacronema lutheri</name>
    <name type="common">Unicellular marine alga</name>
    <name type="synonym">Monochrysis lutheri</name>
    <dbReference type="NCBI Taxonomy" id="2081491"/>
    <lineage>
        <taxon>Eukaryota</taxon>
        <taxon>Haptista</taxon>
        <taxon>Haptophyta</taxon>
        <taxon>Pavlovophyceae</taxon>
        <taxon>Pavlovales</taxon>
        <taxon>Pavlovaceae</taxon>
        <taxon>Diacronema</taxon>
    </lineage>
</organism>